<protein>
    <submittedName>
        <fullName evidence="1">Uncharacterized protein</fullName>
    </submittedName>
</protein>
<organism evidence="1 2">
    <name type="scientific">Ramalina farinacea</name>
    <dbReference type="NCBI Taxonomy" id="258253"/>
    <lineage>
        <taxon>Eukaryota</taxon>
        <taxon>Fungi</taxon>
        <taxon>Dikarya</taxon>
        <taxon>Ascomycota</taxon>
        <taxon>Pezizomycotina</taxon>
        <taxon>Lecanoromycetes</taxon>
        <taxon>OSLEUM clade</taxon>
        <taxon>Lecanoromycetidae</taxon>
        <taxon>Lecanorales</taxon>
        <taxon>Lecanorineae</taxon>
        <taxon>Ramalinaceae</taxon>
        <taxon>Ramalina</taxon>
    </lineage>
</organism>
<sequence>MAQADLSKLRKELRSLGDKVEDLTAACLGTNLPRDAKDKLMVGLHADIMDRFDALEDSFAAVHDTTDEPSEDGETIERFQEELRYQQSKIEDMRDAKHFVPFYSLAATFPPIHAIGIIMASPDFKIIGEALKMLGEEISKISDIAALRPSHQDEPINTQGVGDVNATTAAEILSDRDDNTIAMELEELRTRSNAQIYAK</sequence>
<reference evidence="1" key="1">
    <citation type="journal article" date="2023" name="Genome Biol. Evol.">
        <title>First Whole Genome Sequence and Flow Cytometry Genome Size Data for the Lichen-Forming Fungus Ramalina farinacea (Ascomycota).</title>
        <authorList>
            <person name="Llewellyn T."/>
            <person name="Mian S."/>
            <person name="Hill R."/>
            <person name="Leitch I.J."/>
            <person name="Gaya E."/>
        </authorList>
    </citation>
    <scope>NUCLEOTIDE SEQUENCE</scope>
    <source>
        <strain evidence="1">LIQ254RAFAR</strain>
    </source>
</reference>
<evidence type="ECO:0000313" key="1">
    <source>
        <dbReference type="EMBL" id="MDI1489161.1"/>
    </source>
</evidence>
<dbReference type="Proteomes" id="UP001161017">
    <property type="component" value="Unassembled WGS sequence"/>
</dbReference>
<keyword evidence="2" id="KW-1185">Reference proteome</keyword>
<dbReference type="AlphaFoldDB" id="A0AA43QQB8"/>
<gene>
    <name evidence="1" type="ORF">OHK93_008439</name>
</gene>
<name>A0AA43QQB8_9LECA</name>
<proteinExistence type="predicted"/>
<dbReference type="EMBL" id="JAPUFD010000009">
    <property type="protein sequence ID" value="MDI1489161.1"/>
    <property type="molecule type" value="Genomic_DNA"/>
</dbReference>
<evidence type="ECO:0000313" key="2">
    <source>
        <dbReference type="Proteomes" id="UP001161017"/>
    </source>
</evidence>
<accession>A0AA43QQB8</accession>
<comment type="caution">
    <text evidence="1">The sequence shown here is derived from an EMBL/GenBank/DDBJ whole genome shotgun (WGS) entry which is preliminary data.</text>
</comment>